<reference evidence="2" key="1">
    <citation type="submission" date="2017-04" db="EMBL/GenBank/DDBJ databases">
        <title>Genome evolution of the luminous symbionts of deep sea anglerfish.</title>
        <authorList>
            <person name="Hendry T.A."/>
        </authorList>
    </citation>
    <scope>NUCLEOTIDE SEQUENCE [LARGE SCALE GENOMIC DNA]</scope>
</reference>
<proteinExistence type="predicted"/>
<comment type="caution">
    <text evidence="1">The sequence shown here is derived from an EMBL/GenBank/DDBJ whole genome shotgun (WGS) entry which is preliminary data.</text>
</comment>
<gene>
    <name evidence="1" type="ORF">BTN49_0652</name>
</gene>
<dbReference type="Proteomes" id="UP000219020">
    <property type="component" value="Unassembled WGS sequence"/>
</dbReference>
<dbReference type="AlphaFoldDB" id="A0A2A5T6B0"/>
<accession>A0A2A5T6B0</accession>
<dbReference type="EMBL" id="NBYY01000009">
    <property type="protein sequence ID" value="PCS23683.1"/>
    <property type="molecule type" value="Genomic_DNA"/>
</dbReference>
<keyword evidence="2" id="KW-1185">Reference proteome</keyword>
<name>A0A2A5T6B0_9GAMM</name>
<organism evidence="1 2">
    <name type="scientific">Candidatus Enterovibrio escicola</name>
    <dbReference type="NCBI Taxonomy" id="1927127"/>
    <lineage>
        <taxon>Bacteria</taxon>
        <taxon>Pseudomonadati</taxon>
        <taxon>Pseudomonadota</taxon>
        <taxon>Gammaproteobacteria</taxon>
        <taxon>Vibrionales</taxon>
        <taxon>Vibrionaceae</taxon>
        <taxon>Enterovibrio</taxon>
    </lineage>
</organism>
<sequence>MTSLIFRRKGLFICLIPEEIRFFHAGRKVWQKPSTSLKTASKLFMTKSLCS</sequence>
<evidence type="ECO:0000313" key="2">
    <source>
        <dbReference type="Proteomes" id="UP000219020"/>
    </source>
</evidence>
<evidence type="ECO:0000313" key="1">
    <source>
        <dbReference type="EMBL" id="PCS23683.1"/>
    </source>
</evidence>
<protein>
    <submittedName>
        <fullName evidence="1">Uncharacterized protein</fullName>
    </submittedName>
</protein>